<evidence type="ECO:0000256" key="4">
    <source>
        <dbReference type="ARBA" id="ARBA00022490"/>
    </source>
</evidence>
<name>A0A1J1HZK0_9DIPT</name>
<reference evidence="14 15" key="1">
    <citation type="submission" date="2015-04" db="EMBL/GenBank/DDBJ databases">
        <authorList>
            <person name="Syromyatnikov M.Y."/>
            <person name="Popov V.N."/>
        </authorList>
    </citation>
    <scope>NUCLEOTIDE SEQUENCE [LARGE SCALE GENOMIC DNA]</scope>
</reference>
<gene>
    <name evidence="14" type="ORF">CLUMA_CG006577</name>
</gene>
<dbReference type="STRING" id="568069.A0A1J1HZK0"/>
<evidence type="ECO:0000256" key="6">
    <source>
        <dbReference type="ARBA" id="ARBA00022946"/>
    </source>
</evidence>
<evidence type="ECO:0000256" key="12">
    <source>
        <dbReference type="SAM" id="MobiDB-lite"/>
    </source>
</evidence>
<feature type="domain" description="AIMP2 thioredoxin-like" evidence="13">
    <location>
        <begin position="265"/>
        <end position="354"/>
    </location>
</feature>
<keyword evidence="7" id="KW-0689">Ribosomal protein</keyword>
<dbReference type="GO" id="GO:0017101">
    <property type="term" value="C:aminoacyl-tRNA synthetase multienzyme complex"/>
    <property type="evidence" value="ECO:0007669"/>
    <property type="project" value="InterPro"/>
</dbReference>
<dbReference type="PANTHER" id="PTHR13438:SF2">
    <property type="entry name" value="AMINOACYL TRNA SYNTHASE COMPLEX-INTERACTING MULTIFUNCTIONAL PROTEIN 2"/>
    <property type="match status" value="1"/>
</dbReference>
<evidence type="ECO:0000256" key="8">
    <source>
        <dbReference type="ARBA" id="ARBA00023128"/>
    </source>
</evidence>
<dbReference type="GO" id="GO:0006412">
    <property type="term" value="P:translation"/>
    <property type="evidence" value="ECO:0007669"/>
    <property type="project" value="UniProtKB-KW"/>
</dbReference>
<dbReference type="EMBL" id="CVRI01000036">
    <property type="protein sequence ID" value="CRK92954.1"/>
    <property type="molecule type" value="Genomic_DNA"/>
</dbReference>
<dbReference type="Gene3D" id="1.20.1050.130">
    <property type="match status" value="1"/>
</dbReference>
<proteinExistence type="inferred from homology"/>
<dbReference type="PANTHER" id="PTHR13438">
    <property type="entry name" value="AMINOACYL TRNA SYNTHASE COMPLEX-INTERACTING MULTIFUNCTIONAL PROTEIN"/>
    <property type="match status" value="1"/>
</dbReference>
<keyword evidence="5" id="KW-0648">Protein biosynthesis</keyword>
<dbReference type="Pfam" id="PF18569">
    <property type="entry name" value="Thioredoxin_16"/>
    <property type="match status" value="1"/>
</dbReference>
<dbReference type="SUPFAM" id="SSF50193">
    <property type="entry name" value="Ribosomal protein L14"/>
    <property type="match status" value="1"/>
</dbReference>
<dbReference type="SMART" id="SM01374">
    <property type="entry name" value="Ribosomal_L14"/>
    <property type="match status" value="1"/>
</dbReference>
<keyword evidence="4" id="KW-0963">Cytoplasm</keyword>
<sequence>MLTSSIISNLRNISALSLNHVSQIKSFFHTTPICNELRLLSRMRVVDNSEIGKKAMLEGKPPKVIHVYNKRRVGLIGDRVLMAIKGQKKKGILVGLKQKQRIKVPKFDTNNVVLIDDNGTPLGTRIFVPIPTILRTIMKEKTHSKGADYTKILAIASKFIKEMFHLKPILVDQKIDFPTCMYHLKPINTNLNESMDNSINKSDKSEVEMLEEKQNRILKKLDELKQTLMSMRGDMKGNNKSNHPAQERKITSSSVIKGKAIDINNLTDIVINVHPSNVPFSILALENQWRGRLNIEVMIFTHSTIQESDFTKAAKEFGAKVSSSIPQSNLATLKIIIIWKNVETTQMLTSPTSIPVYGEMNIIRYLNRIGPNEFSYEVDNQFANVFDNILDICDQILKQPSSKDRQSYIQQLSQYLGKNQFFINSPSIGIADIAASTTLKKLSVNSPKELPANFSSWLQKINSIVGY</sequence>
<evidence type="ECO:0000256" key="1">
    <source>
        <dbReference type="ARBA" id="ARBA00004173"/>
    </source>
</evidence>
<organism evidence="14 15">
    <name type="scientific">Clunio marinus</name>
    <dbReference type="NCBI Taxonomy" id="568069"/>
    <lineage>
        <taxon>Eukaryota</taxon>
        <taxon>Metazoa</taxon>
        <taxon>Ecdysozoa</taxon>
        <taxon>Arthropoda</taxon>
        <taxon>Hexapoda</taxon>
        <taxon>Insecta</taxon>
        <taxon>Pterygota</taxon>
        <taxon>Neoptera</taxon>
        <taxon>Endopterygota</taxon>
        <taxon>Diptera</taxon>
        <taxon>Nematocera</taxon>
        <taxon>Chironomoidea</taxon>
        <taxon>Chironomidae</taxon>
        <taxon>Clunio</taxon>
    </lineage>
</organism>
<dbReference type="InterPro" id="IPR000218">
    <property type="entry name" value="Ribosomal_uL14"/>
</dbReference>
<keyword evidence="6" id="KW-0809">Transit peptide</keyword>
<evidence type="ECO:0000313" key="14">
    <source>
        <dbReference type="EMBL" id="CRK92954.1"/>
    </source>
</evidence>
<protein>
    <recommendedName>
        <fullName evidence="10">Large ribosomal subunit protein uL14m</fullName>
    </recommendedName>
    <alternativeName>
        <fullName evidence="11">39S ribosomal protein L14, mitochondrial</fullName>
    </alternativeName>
</protein>
<dbReference type="Proteomes" id="UP000183832">
    <property type="component" value="Unassembled WGS sequence"/>
</dbReference>
<dbReference type="GO" id="GO:0003735">
    <property type="term" value="F:structural constituent of ribosome"/>
    <property type="evidence" value="ECO:0007669"/>
    <property type="project" value="InterPro"/>
</dbReference>
<keyword evidence="9" id="KW-0687">Ribonucleoprotein</keyword>
<dbReference type="GO" id="GO:0005743">
    <property type="term" value="C:mitochondrial inner membrane"/>
    <property type="evidence" value="ECO:0007669"/>
    <property type="project" value="UniProtKB-ARBA"/>
</dbReference>
<dbReference type="FunFam" id="2.40.150.20:FF:000004">
    <property type="entry name" value="39S ribosomal protein L14, mitochondrial"/>
    <property type="match status" value="1"/>
</dbReference>
<comment type="subcellular location">
    <subcellularLocation>
        <location evidence="2">Cytoplasm</location>
    </subcellularLocation>
    <subcellularLocation>
        <location evidence="1">Mitochondrion</location>
    </subcellularLocation>
</comment>
<evidence type="ECO:0000256" key="2">
    <source>
        <dbReference type="ARBA" id="ARBA00004496"/>
    </source>
</evidence>
<dbReference type="CDD" id="cd00337">
    <property type="entry name" value="Ribosomal_uL14"/>
    <property type="match status" value="1"/>
</dbReference>
<dbReference type="GO" id="GO:0005840">
    <property type="term" value="C:ribosome"/>
    <property type="evidence" value="ECO:0007669"/>
    <property type="project" value="UniProtKB-KW"/>
</dbReference>
<evidence type="ECO:0000256" key="10">
    <source>
        <dbReference type="ARBA" id="ARBA00040118"/>
    </source>
</evidence>
<dbReference type="Pfam" id="PF00238">
    <property type="entry name" value="Ribosomal_L14"/>
    <property type="match status" value="1"/>
</dbReference>
<evidence type="ECO:0000256" key="5">
    <source>
        <dbReference type="ARBA" id="ARBA00022917"/>
    </source>
</evidence>
<dbReference type="HAMAP" id="MF_01367">
    <property type="entry name" value="Ribosomal_uL14"/>
    <property type="match status" value="1"/>
</dbReference>
<feature type="region of interest" description="Disordered" evidence="12">
    <location>
        <begin position="232"/>
        <end position="251"/>
    </location>
</feature>
<dbReference type="InterPro" id="IPR042360">
    <property type="entry name" value="AIMP2"/>
</dbReference>
<dbReference type="InterPro" id="IPR036853">
    <property type="entry name" value="Ribosomal_uL14_sf"/>
</dbReference>
<keyword evidence="15" id="KW-1185">Reference proteome</keyword>
<evidence type="ECO:0000256" key="11">
    <source>
        <dbReference type="ARBA" id="ARBA00042938"/>
    </source>
</evidence>
<evidence type="ECO:0000259" key="13">
    <source>
        <dbReference type="Pfam" id="PF18569"/>
    </source>
</evidence>
<accession>A0A1J1HZK0</accession>
<evidence type="ECO:0000256" key="3">
    <source>
        <dbReference type="ARBA" id="ARBA00010745"/>
    </source>
</evidence>
<dbReference type="Gene3D" id="2.40.150.20">
    <property type="entry name" value="Ribosomal protein L14"/>
    <property type="match status" value="1"/>
</dbReference>
<evidence type="ECO:0000313" key="15">
    <source>
        <dbReference type="Proteomes" id="UP000183832"/>
    </source>
</evidence>
<dbReference type="AlphaFoldDB" id="A0A1J1HZK0"/>
<evidence type="ECO:0000256" key="9">
    <source>
        <dbReference type="ARBA" id="ARBA00023274"/>
    </source>
</evidence>
<dbReference type="InterPro" id="IPR041503">
    <property type="entry name" value="AIMP2_thioredoxin"/>
</dbReference>
<comment type="similarity">
    <text evidence="3">Belongs to the universal ribosomal protein uL14 family.</text>
</comment>
<dbReference type="GO" id="GO:1990904">
    <property type="term" value="C:ribonucleoprotein complex"/>
    <property type="evidence" value="ECO:0007669"/>
    <property type="project" value="UniProtKB-KW"/>
</dbReference>
<keyword evidence="8" id="KW-0496">Mitochondrion</keyword>
<dbReference type="OrthoDB" id="274765at2759"/>
<evidence type="ECO:0000256" key="7">
    <source>
        <dbReference type="ARBA" id="ARBA00022980"/>
    </source>
</evidence>